<keyword evidence="2" id="KW-1185">Reference proteome</keyword>
<protein>
    <submittedName>
        <fullName evidence="1">Sialate O-acetylesterase</fullName>
    </submittedName>
</protein>
<organism evidence="1 2">
    <name type="scientific">Halosquirtibacter laminarini</name>
    <dbReference type="NCBI Taxonomy" id="3374600"/>
    <lineage>
        <taxon>Bacteria</taxon>
        <taxon>Pseudomonadati</taxon>
        <taxon>Bacteroidota</taxon>
        <taxon>Bacteroidia</taxon>
        <taxon>Marinilabiliales</taxon>
        <taxon>Prolixibacteraceae</taxon>
        <taxon>Halosquirtibacter</taxon>
    </lineage>
</organism>
<dbReference type="Proteomes" id="UP000826212">
    <property type="component" value="Chromosome"/>
</dbReference>
<reference evidence="1" key="1">
    <citation type="submission" date="2021-08" db="EMBL/GenBank/DDBJ databases">
        <title>Novel anaerobic bacterium isolated from sea squirt in East Sea, Republic of Korea.</title>
        <authorList>
            <person name="Nguyen T.H."/>
            <person name="Li Z."/>
            <person name="Lee Y.-J."/>
            <person name="Ko J."/>
            <person name="Kim S.-G."/>
        </authorList>
    </citation>
    <scope>NUCLEOTIDE SEQUENCE</scope>
    <source>
        <strain evidence="1">KCTC 25031</strain>
    </source>
</reference>
<gene>
    <name evidence="1" type="ORF">K4L44_10280</name>
</gene>
<evidence type="ECO:0000313" key="1">
    <source>
        <dbReference type="EMBL" id="QZE12975.1"/>
    </source>
</evidence>
<name>A0AC61NFJ5_9BACT</name>
<proteinExistence type="predicted"/>
<accession>A0AC61NFJ5</accession>
<sequence length="270" mass="30519">MKNLVYTIMLLLMASNYSCVSKKSKGKVQPMHIFILMGQSNMSGYGNMLPQNKKVVDGIYYIPQSEKNDFKWEGAKHPLHNRTKHDRFGLGLPFAKEYLKKHPGVKIGLIPVAWGGAGIDMLKKGTDVYTDAINKANFAIAHHGIIKAVLWHQGESDTVNKELAEQYESKLTQLIQDVRTDLKAPKLPFVVGNLAEFYGTGKDHCAPKRVSYINKVKNTLREIPKKVPNTAFVESTGGVTYDQNNVHFNRESYIMLGKRYEVKYESLVKE</sequence>
<dbReference type="EMBL" id="CP081303">
    <property type="protein sequence ID" value="QZE12975.1"/>
    <property type="molecule type" value="Genomic_DNA"/>
</dbReference>
<evidence type="ECO:0000313" key="2">
    <source>
        <dbReference type="Proteomes" id="UP000826212"/>
    </source>
</evidence>